<keyword evidence="6 10" id="KW-0560">Oxidoreductase</keyword>
<dbReference type="GO" id="GO:0052693">
    <property type="term" value="F:epoxyqueuosine reductase activity"/>
    <property type="evidence" value="ECO:0007669"/>
    <property type="project" value="UniProtKB-EC"/>
</dbReference>
<proteinExistence type="predicted"/>
<dbReference type="GO" id="GO:0051539">
    <property type="term" value="F:4 iron, 4 sulfur cluster binding"/>
    <property type="evidence" value="ECO:0007669"/>
    <property type="project" value="UniProtKB-KW"/>
</dbReference>
<dbReference type="Proteomes" id="UP001431776">
    <property type="component" value="Unassembled WGS sequence"/>
</dbReference>
<dbReference type="SUPFAM" id="SSF46548">
    <property type="entry name" value="alpha-helical ferredoxin"/>
    <property type="match status" value="1"/>
</dbReference>
<dbReference type="InterPro" id="IPR013542">
    <property type="entry name" value="QueG_DUF1730"/>
</dbReference>
<dbReference type="RefSeq" id="WP_349245575.1">
    <property type="nucleotide sequence ID" value="NZ_JASCXX010000017.1"/>
</dbReference>
<dbReference type="EC" id="1.17.99.6" evidence="10"/>
<dbReference type="GO" id="GO:0046872">
    <property type="term" value="F:metal ion binding"/>
    <property type="evidence" value="ECO:0007669"/>
    <property type="project" value="UniProtKB-KW"/>
</dbReference>
<feature type="domain" description="4Fe-4S ferredoxin-type" evidence="9">
    <location>
        <begin position="178"/>
        <end position="208"/>
    </location>
</feature>
<dbReference type="PANTHER" id="PTHR30002:SF4">
    <property type="entry name" value="EPOXYQUEUOSINE REDUCTASE"/>
    <property type="match status" value="1"/>
</dbReference>
<keyword evidence="4" id="KW-0479">Metal-binding</keyword>
<keyword evidence="7" id="KW-0408">Iron</keyword>
<dbReference type="GO" id="GO:0008616">
    <property type="term" value="P:tRNA queuosine(34) biosynthetic process"/>
    <property type="evidence" value="ECO:0007669"/>
    <property type="project" value="UniProtKB-KW"/>
</dbReference>
<dbReference type="PANTHER" id="PTHR30002">
    <property type="entry name" value="EPOXYQUEUOSINE REDUCTASE"/>
    <property type="match status" value="1"/>
</dbReference>
<keyword evidence="1" id="KW-0004">4Fe-4S</keyword>
<keyword evidence="8" id="KW-0411">Iron-sulfur</keyword>
<evidence type="ECO:0000259" key="9">
    <source>
        <dbReference type="PROSITE" id="PS51379"/>
    </source>
</evidence>
<dbReference type="NCBIfam" id="TIGR00276">
    <property type="entry name" value="tRNA epoxyqueuosine(34) reductase QueG"/>
    <property type="match status" value="1"/>
</dbReference>
<dbReference type="Pfam" id="PF13484">
    <property type="entry name" value="Fer4_16"/>
    <property type="match status" value="1"/>
</dbReference>
<evidence type="ECO:0000256" key="5">
    <source>
        <dbReference type="ARBA" id="ARBA00022785"/>
    </source>
</evidence>
<protein>
    <submittedName>
        <fullName evidence="10">tRNA epoxyqueuosine(34) reductase QueG</fullName>
        <ecNumber evidence="10">1.17.99.6</ecNumber>
    </submittedName>
</protein>
<evidence type="ECO:0000313" key="10">
    <source>
        <dbReference type="EMBL" id="MDI6450166.1"/>
    </source>
</evidence>
<dbReference type="Gene3D" id="3.30.70.20">
    <property type="match status" value="1"/>
</dbReference>
<dbReference type="EMBL" id="JASCXX010000017">
    <property type="protein sequence ID" value="MDI6450166.1"/>
    <property type="molecule type" value="Genomic_DNA"/>
</dbReference>
<sequence length="320" mass="34604">MTLEQEIKARALTLGFDAVGITNAAPISDSDIARLNAWLRAGHAGRMGYMHRNGEKRIHPAALLEGVRSVIVVALNYKPEHSSPPPQTSQQTGTVAQYAWYEDYHHVMKPLLFELADFLGERTERTHRFKVCVDSVPLAERALAVRAGLGFIGTNHMLIHPTLGPQVFLGELVTTVALEPDGPDPGTCAACDRCVRACPTGALGAVGEFDAEKCISYLTIEHKGDIPPDLATKIGDRVFGCDACVLACPHQHAAPTCKSTRLGSRPRDAQLDLVQVLSLTPTSFEARFAGSPIHRATLEGLQRNARICMRNAQKGLGAKS</sequence>
<dbReference type="PROSITE" id="PS51379">
    <property type="entry name" value="4FE4S_FER_2"/>
    <property type="match status" value="1"/>
</dbReference>
<gene>
    <name evidence="10" type="primary">queG</name>
    <name evidence="10" type="ORF">QJ522_13990</name>
</gene>
<keyword evidence="3" id="KW-0819">tRNA processing</keyword>
<dbReference type="InterPro" id="IPR004453">
    <property type="entry name" value="QueG"/>
</dbReference>
<dbReference type="Pfam" id="PF08331">
    <property type="entry name" value="QueG_DUF1730"/>
    <property type="match status" value="1"/>
</dbReference>
<evidence type="ECO:0000256" key="2">
    <source>
        <dbReference type="ARBA" id="ARBA00022490"/>
    </source>
</evidence>
<evidence type="ECO:0000256" key="3">
    <source>
        <dbReference type="ARBA" id="ARBA00022694"/>
    </source>
</evidence>
<evidence type="ECO:0000313" key="11">
    <source>
        <dbReference type="Proteomes" id="UP001431776"/>
    </source>
</evidence>
<evidence type="ECO:0000256" key="7">
    <source>
        <dbReference type="ARBA" id="ARBA00023004"/>
    </source>
</evidence>
<reference evidence="10" key="1">
    <citation type="submission" date="2023-05" db="EMBL/GenBank/DDBJ databases">
        <title>Anaerotaeda fermentans gen. nov., sp. nov., a novel anaerobic planctomycete of the new family within the order Sedimentisphaerales isolated from Taman Peninsula, Russia.</title>
        <authorList>
            <person name="Khomyakova M.A."/>
            <person name="Merkel A.Y."/>
            <person name="Slobodkin A.I."/>
        </authorList>
    </citation>
    <scope>NUCLEOTIDE SEQUENCE</scope>
    <source>
        <strain evidence="10">M17dextr</strain>
    </source>
</reference>
<name>A0AAW6U3K3_9BACT</name>
<dbReference type="AlphaFoldDB" id="A0AAW6U3K3"/>
<organism evidence="10 11">
    <name type="scientific">Anaerobaca lacustris</name>
    <dbReference type="NCBI Taxonomy" id="3044600"/>
    <lineage>
        <taxon>Bacteria</taxon>
        <taxon>Pseudomonadati</taxon>
        <taxon>Planctomycetota</taxon>
        <taxon>Phycisphaerae</taxon>
        <taxon>Sedimentisphaerales</taxon>
        <taxon>Anaerobacaceae</taxon>
        <taxon>Anaerobaca</taxon>
    </lineage>
</organism>
<dbReference type="InterPro" id="IPR017900">
    <property type="entry name" value="4Fe4S_Fe_S_CS"/>
</dbReference>
<keyword evidence="11" id="KW-1185">Reference proteome</keyword>
<dbReference type="PROSITE" id="PS00198">
    <property type="entry name" value="4FE4S_FER_1"/>
    <property type="match status" value="1"/>
</dbReference>
<dbReference type="InterPro" id="IPR017896">
    <property type="entry name" value="4Fe4S_Fe-S-bd"/>
</dbReference>
<evidence type="ECO:0000256" key="6">
    <source>
        <dbReference type="ARBA" id="ARBA00023002"/>
    </source>
</evidence>
<comment type="caution">
    <text evidence="10">The sequence shown here is derived from an EMBL/GenBank/DDBJ whole genome shotgun (WGS) entry which is preliminary data.</text>
</comment>
<keyword evidence="2" id="KW-0963">Cytoplasm</keyword>
<evidence type="ECO:0000256" key="8">
    <source>
        <dbReference type="ARBA" id="ARBA00023014"/>
    </source>
</evidence>
<accession>A0AAW6U3K3</accession>
<evidence type="ECO:0000256" key="1">
    <source>
        <dbReference type="ARBA" id="ARBA00022485"/>
    </source>
</evidence>
<keyword evidence="5" id="KW-0671">Queuosine biosynthesis</keyword>
<evidence type="ECO:0000256" key="4">
    <source>
        <dbReference type="ARBA" id="ARBA00022723"/>
    </source>
</evidence>